<feature type="transmembrane region" description="Helical" evidence="1">
    <location>
        <begin position="52"/>
        <end position="78"/>
    </location>
</feature>
<dbReference type="InterPro" id="IPR009325">
    <property type="entry name" value="DUF983"/>
</dbReference>
<dbReference type="Proteomes" id="UP000184031">
    <property type="component" value="Unassembled WGS sequence"/>
</dbReference>
<gene>
    <name evidence="2" type="ORF">SAMN05216293_2501</name>
</gene>
<feature type="transmembrane region" description="Helical" evidence="1">
    <location>
        <begin position="84"/>
        <end position="102"/>
    </location>
</feature>
<evidence type="ECO:0000256" key="1">
    <source>
        <dbReference type="SAM" id="Phobius"/>
    </source>
</evidence>
<dbReference type="Pfam" id="PF06170">
    <property type="entry name" value="DUF983"/>
    <property type="match status" value="1"/>
</dbReference>
<dbReference type="AlphaFoldDB" id="A0A1M6XA81"/>
<evidence type="ECO:0000313" key="3">
    <source>
        <dbReference type="Proteomes" id="UP000184031"/>
    </source>
</evidence>
<reference evidence="2 3" key="1">
    <citation type="submission" date="2016-11" db="EMBL/GenBank/DDBJ databases">
        <authorList>
            <person name="Varghese N."/>
            <person name="Submissions S."/>
        </authorList>
    </citation>
    <scope>NUCLEOTIDE SEQUENCE [LARGE SCALE GENOMIC DNA]</scope>
    <source>
        <strain evidence="2 3">CGMCC 1.12174</strain>
    </source>
</reference>
<name>A0A1M6XA81_9FLAO</name>
<accession>A0A1M6XA81</accession>
<organism evidence="2 3">
    <name type="scientific">Flagellimonas taeanensis</name>
    <dbReference type="NCBI Taxonomy" id="1005926"/>
    <lineage>
        <taxon>Bacteria</taxon>
        <taxon>Pseudomonadati</taxon>
        <taxon>Bacteroidota</taxon>
        <taxon>Flavobacteriia</taxon>
        <taxon>Flavobacteriales</taxon>
        <taxon>Flavobacteriaceae</taxon>
        <taxon>Flagellimonas</taxon>
    </lineage>
</organism>
<keyword evidence="1" id="KW-0812">Transmembrane</keyword>
<keyword evidence="1" id="KW-1133">Transmembrane helix</keyword>
<comment type="caution">
    <text evidence="2">The sequence shown here is derived from an EMBL/GenBank/DDBJ whole genome shotgun (WGS) entry which is preliminary data.</text>
</comment>
<protein>
    <recommendedName>
        <fullName evidence="4">DUF983 domain-containing protein</fullName>
    </recommendedName>
</protein>
<evidence type="ECO:0008006" key="4">
    <source>
        <dbReference type="Google" id="ProtNLM"/>
    </source>
</evidence>
<sequence length="118" mass="13589">MGTAKDILGCKCPNCHKGNMFHRKATFISLGIPKMHERCPDCGYKFERETGFFFGAMFVSYGLAAAQMIATFVIFWYFIGLSPLNVFLIVVFMAALLSTLNFKWSRAIWLYLFFKEEK</sequence>
<evidence type="ECO:0000313" key="2">
    <source>
        <dbReference type="EMBL" id="SHL02882.1"/>
    </source>
</evidence>
<dbReference type="EMBL" id="FRAT01000006">
    <property type="protein sequence ID" value="SHL02882.1"/>
    <property type="molecule type" value="Genomic_DNA"/>
</dbReference>
<dbReference type="STRING" id="1055723.SAMN05216293_2501"/>
<dbReference type="OrthoDB" id="9790326at2"/>
<keyword evidence="1" id="KW-0472">Membrane</keyword>
<proteinExistence type="predicted"/>